<dbReference type="EMBL" id="JAVYJV010000012">
    <property type="protein sequence ID" value="KAK4358104.1"/>
    <property type="molecule type" value="Genomic_DNA"/>
</dbReference>
<evidence type="ECO:0000313" key="3">
    <source>
        <dbReference type="Proteomes" id="UP001291623"/>
    </source>
</evidence>
<proteinExistence type="predicted"/>
<gene>
    <name evidence="2" type="ORF">RND71_023714</name>
</gene>
<accession>A0AAE1VE32</accession>
<name>A0AAE1VE32_9SOLA</name>
<evidence type="ECO:0000313" key="2">
    <source>
        <dbReference type="EMBL" id="KAK4358104.1"/>
    </source>
</evidence>
<dbReference type="InterPro" id="IPR005174">
    <property type="entry name" value="KIB1-4_b-propeller"/>
</dbReference>
<feature type="domain" description="KIB1-4 beta-propeller" evidence="1">
    <location>
        <begin position="35"/>
        <end position="283"/>
    </location>
</feature>
<reference evidence="2" key="1">
    <citation type="submission" date="2023-12" db="EMBL/GenBank/DDBJ databases">
        <title>Genome assembly of Anisodus tanguticus.</title>
        <authorList>
            <person name="Wang Y.-J."/>
        </authorList>
    </citation>
    <scope>NUCLEOTIDE SEQUENCE</scope>
    <source>
        <strain evidence="2">KB-2021</strain>
        <tissue evidence="2">Leaf</tissue>
    </source>
</reference>
<dbReference type="InterPro" id="IPR050942">
    <property type="entry name" value="F-box_BR-signaling"/>
</dbReference>
<comment type="caution">
    <text evidence="2">The sequence shown here is derived from an EMBL/GenBank/DDBJ whole genome shotgun (WGS) entry which is preliminary data.</text>
</comment>
<keyword evidence="3" id="KW-1185">Reference proteome</keyword>
<sequence>MAIEVAAPLLMLAEKEENAEIRWLFTADEQGVGFPGWLFTADEQGHMNLFHLFSRTLINLPDMDMLQGFSFQEELGCDRMTYVQKALLSSDPLSSTDDYVLALIQGYPRTFAFWRPGSKSFTSVDSTIPYCAFSDVTWHDGHFYGVSFMGNIVILDFTSDYYSTTAARVIMSQIPPRVACSNKVYIVYSMGELLVINRDGCHNFEEGDDSYGVKQFRVYKINDSSYEEVKDLGNRALFLGFSATLAVEPPPGCQGNRIYFTDDCREAYFCMERGGGKDMGVYNLLDGTIVPHYTGQSYHKLTPPLWRLYACPGGSRGASHSPGRRPKGLIGTWCWAHYFNTVPSGYASSTSSTCSFPCFVRYSADKFDLVLLVSLPCFLFHRDKLHGSTQLLPRVYLSD</sequence>
<organism evidence="2 3">
    <name type="scientific">Anisodus tanguticus</name>
    <dbReference type="NCBI Taxonomy" id="243964"/>
    <lineage>
        <taxon>Eukaryota</taxon>
        <taxon>Viridiplantae</taxon>
        <taxon>Streptophyta</taxon>
        <taxon>Embryophyta</taxon>
        <taxon>Tracheophyta</taxon>
        <taxon>Spermatophyta</taxon>
        <taxon>Magnoliopsida</taxon>
        <taxon>eudicotyledons</taxon>
        <taxon>Gunneridae</taxon>
        <taxon>Pentapetalae</taxon>
        <taxon>asterids</taxon>
        <taxon>lamiids</taxon>
        <taxon>Solanales</taxon>
        <taxon>Solanaceae</taxon>
        <taxon>Solanoideae</taxon>
        <taxon>Hyoscyameae</taxon>
        <taxon>Anisodus</taxon>
    </lineage>
</organism>
<evidence type="ECO:0000259" key="1">
    <source>
        <dbReference type="Pfam" id="PF03478"/>
    </source>
</evidence>
<dbReference type="PANTHER" id="PTHR44259">
    <property type="entry name" value="OS07G0183000 PROTEIN-RELATED"/>
    <property type="match status" value="1"/>
</dbReference>
<dbReference type="Proteomes" id="UP001291623">
    <property type="component" value="Unassembled WGS sequence"/>
</dbReference>
<protein>
    <recommendedName>
        <fullName evidence="1">KIB1-4 beta-propeller domain-containing protein</fullName>
    </recommendedName>
</protein>
<dbReference type="PANTHER" id="PTHR44259:SF17">
    <property type="entry name" value="F-BOX PROTEIN SKIP23-LIKE"/>
    <property type="match status" value="1"/>
</dbReference>
<dbReference type="AlphaFoldDB" id="A0AAE1VE32"/>
<dbReference type="Pfam" id="PF03478">
    <property type="entry name" value="Beta-prop_KIB1-4"/>
    <property type="match status" value="1"/>
</dbReference>